<proteinExistence type="predicted"/>
<sequence>MTLFAPFGLEADITQCHTCQWVSVEVMEFDKTVLQPPPHNVKVHTDRTVPRANMRGSTSKNGPPQPRKRKTLVGRLVSYLRKRYSSH</sequence>
<feature type="region of interest" description="Disordered" evidence="1">
    <location>
        <begin position="37"/>
        <end position="72"/>
    </location>
</feature>
<dbReference type="Proteomes" id="UP000824782">
    <property type="component" value="Unassembled WGS sequence"/>
</dbReference>
<protein>
    <submittedName>
        <fullName evidence="2">Uncharacterized protein</fullName>
    </submittedName>
</protein>
<gene>
    <name evidence="2" type="ORF">GDO81_020983</name>
</gene>
<reference evidence="2" key="1">
    <citation type="thesis" date="2020" institute="ProQuest LLC" country="789 East Eisenhower Parkway, Ann Arbor, MI, USA">
        <title>Comparative Genomics and Chromosome Evolution.</title>
        <authorList>
            <person name="Mudd A.B."/>
        </authorList>
    </citation>
    <scope>NUCLEOTIDE SEQUENCE</scope>
    <source>
        <strain evidence="2">237g6f4</strain>
        <tissue evidence="2">Blood</tissue>
    </source>
</reference>
<keyword evidence="3" id="KW-1185">Reference proteome</keyword>
<dbReference type="EMBL" id="WNYA01000175">
    <property type="protein sequence ID" value="KAG8549508.1"/>
    <property type="molecule type" value="Genomic_DNA"/>
</dbReference>
<comment type="caution">
    <text evidence="2">The sequence shown here is derived from an EMBL/GenBank/DDBJ whole genome shotgun (WGS) entry which is preliminary data.</text>
</comment>
<evidence type="ECO:0000313" key="3">
    <source>
        <dbReference type="Proteomes" id="UP000824782"/>
    </source>
</evidence>
<dbReference type="AlphaFoldDB" id="A0AAV6ZTX6"/>
<evidence type="ECO:0000313" key="2">
    <source>
        <dbReference type="EMBL" id="KAG8549508.1"/>
    </source>
</evidence>
<name>A0AAV6ZTX6_ENGPU</name>
<evidence type="ECO:0000256" key="1">
    <source>
        <dbReference type="SAM" id="MobiDB-lite"/>
    </source>
</evidence>
<accession>A0AAV6ZTX6</accession>
<organism evidence="2 3">
    <name type="scientific">Engystomops pustulosus</name>
    <name type="common">Tungara frog</name>
    <name type="synonym">Physalaemus pustulosus</name>
    <dbReference type="NCBI Taxonomy" id="76066"/>
    <lineage>
        <taxon>Eukaryota</taxon>
        <taxon>Metazoa</taxon>
        <taxon>Chordata</taxon>
        <taxon>Craniata</taxon>
        <taxon>Vertebrata</taxon>
        <taxon>Euteleostomi</taxon>
        <taxon>Amphibia</taxon>
        <taxon>Batrachia</taxon>
        <taxon>Anura</taxon>
        <taxon>Neobatrachia</taxon>
        <taxon>Hyloidea</taxon>
        <taxon>Leptodactylidae</taxon>
        <taxon>Leiuperinae</taxon>
        <taxon>Engystomops</taxon>
    </lineage>
</organism>